<protein>
    <recommendedName>
        <fullName evidence="4">Phosphatidylglycerol/phosphatidylinositol transfer protein</fullName>
    </recommendedName>
</protein>
<proteinExistence type="inferred from homology"/>
<keyword evidence="8" id="KW-1133">Transmembrane helix</keyword>
<dbReference type="Gene3D" id="2.70.220.10">
    <property type="entry name" value="Ganglioside GM2 activator"/>
    <property type="match status" value="1"/>
</dbReference>
<evidence type="ECO:0000313" key="10">
    <source>
        <dbReference type="EMBL" id="GAA5799596.1"/>
    </source>
</evidence>
<sequence length="407" mass="45498">MACIRPYALQTSITLPRLVLSVSENFFTLQELRIINPEKKKTKSVNGSFVCYNQECVSVLASKNTHGRDSLSAFAIGLSGLAMLTFGATFPTFAPNTSHFKTEFFNQKAVAFLNRNAKRPTVDDVIKVTPDFAAPGVELTLDVEEAVTAGSAAYVTVKLGVVTLIRKTYDLCETLKNNKDKIGLQCFIEKGDLKITLPKEIPKGDFRAYMEAYIDNDADLACIKIHVDFRRRQSEFLQFAYAGLVSLSRHSMSTSYYPSITRASNVEIEDCSDETYILQINSIRITPDIITPGAELTLEAEGTLLETVTLGSFADVQVKLGLVQLIRKRFDLCETLENNKDKVDLQCPIEKGDLKITQKITLPKEIPRAVFKVYVNAFTADDADLACIRIKVDFRSQRRFLHLGNLY</sequence>
<evidence type="ECO:0000256" key="5">
    <source>
        <dbReference type="ARBA" id="ARBA00022448"/>
    </source>
</evidence>
<dbReference type="EMBL" id="BAABUJ010000013">
    <property type="protein sequence ID" value="GAA5799596.1"/>
    <property type="molecule type" value="Genomic_DNA"/>
</dbReference>
<keyword evidence="7" id="KW-0445">Lipid transport</keyword>
<organism evidence="10 11">
    <name type="scientific">Helicostylum pulchrum</name>
    <dbReference type="NCBI Taxonomy" id="562976"/>
    <lineage>
        <taxon>Eukaryota</taxon>
        <taxon>Fungi</taxon>
        <taxon>Fungi incertae sedis</taxon>
        <taxon>Mucoromycota</taxon>
        <taxon>Mucoromycotina</taxon>
        <taxon>Mucoromycetes</taxon>
        <taxon>Mucorales</taxon>
        <taxon>Mucorineae</taxon>
        <taxon>Mucoraceae</taxon>
        <taxon>Helicostylum</taxon>
    </lineage>
</organism>
<comment type="similarity">
    <text evidence="2">Belongs to the NPC2 family.</text>
</comment>
<keyword evidence="11" id="KW-1185">Reference proteome</keyword>
<comment type="caution">
    <text evidence="10">The sequence shown here is derived from an EMBL/GenBank/DDBJ whole genome shotgun (WGS) entry which is preliminary data.</text>
</comment>
<dbReference type="InterPro" id="IPR014756">
    <property type="entry name" value="Ig_E-set"/>
</dbReference>
<comment type="subunit">
    <text evidence="3">Monomer.</text>
</comment>
<keyword evidence="8" id="KW-0812">Transmembrane</keyword>
<evidence type="ECO:0000256" key="2">
    <source>
        <dbReference type="ARBA" id="ARBA00006370"/>
    </source>
</evidence>
<evidence type="ECO:0000259" key="9">
    <source>
        <dbReference type="SMART" id="SM00737"/>
    </source>
</evidence>
<dbReference type="PANTHER" id="PTHR11306">
    <property type="entry name" value="NIEMANN PICK TYPE C2 PROTEIN NPC2-RELATED"/>
    <property type="match status" value="1"/>
</dbReference>
<dbReference type="PANTHER" id="PTHR11306:SF0">
    <property type="entry name" value="PHOSPHATIDYLGLYCEROL_PHOSPHATIDYLINOSITOL TRANSFER PROTEIN"/>
    <property type="match status" value="1"/>
</dbReference>
<dbReference type="InterPro" id="IPR036846">
    <property type="entry name" value="GM2-AP_sf"/>
</dbReference>
<feature type="domain" description="MD-2-related lipid-recognition" evidence="9">
    <location>
        <begin position="268"/>
        <end position="392"/>
    </location>
</feature>
<evidence type="ECO:0000313" key="11">
    <source>
        <dbReference type="Proteomes" id="UP001476247"/>
    </source>
</evidence>
<dbReference type="Proteomes" id="UP001476247">
    <property type="component" value="Unassembled WGS sequence"/>
</dbReference>
<evidence type="ECO:0000256" key="6">
    <source>
        <dbReference type="ARBA" id="ARBA00022729"/>
    </source>
</evidence>
<dbReference type="Pfam" id="PF02221">
    <property type="entry name" value="E1_DerP2_DerF2"/>
    <property type="match status" value="2"/>
</dbReference>
<evidence type="ECO:0000256" key="8">
    <source>
        <dbReference type="SAM" id="Phobius"/>
    </source>
</evidence>
<dbReference type="InterPro" id="IPR039670">
    <property type="entry name" value="NPC2-like"/>
</dbReference>
<evidence type="ECO:0000256" key="1">
    <source>
        <dbReference type="ARBA" id="ARBA00002053"/>
    </source>
</evidence>
<keyword evidence="6" id="KW-0732">Signal</keyword>
<name>A0ABP9XXW8_9FUNG</name>
<evidence type="ECO:0000256" key="7">
    <source>
        <dbReference type="ARBA" id="ARBA00023055"/>
    </source>
</evidence>
<dbReference type="SMART" id="SM00737">
    <property type="entry name" value="ML"/>
    <property type="match status" value="2"/>
</dbReference>
<evidence type="ECO:0000256" key="4">
    <source>
        <dbReference type="ARBA" id="ARBA00016056"/>
    </source>
</evidence>
<keyword evidence="8" id="KW-0472">Membrane</keyword>
<accession>A0ABP9XXW8</accession>
<keyword evidence="5" id="KW-0813">Transport</keyword>
<feature type="transmembrane region" description="Helical" evidence="8">
    <location>
        <begin position="71"/>
        <end position="94"/>
    </location>
</feature>
<dbReference type="InterPro" id="IPR003172">
    <property type="entry name" value="ML_dom"/>
</dbReference>
<evidence type="ECO:0000256" key="3">
    <source>
        <dbReference type="ARBA" id="ARBA00011245"/>
    </source>
</evidence>
<feature type="domain" description="MD-2-related lipid-recognition" evidence="9">
    <location>
        <begin position="104"/>
        <end position="227"/>
    </location>
</feature>
<dbReference type="SUPFAM" id="SSF81296">
    <property type="entry name" value="E set domains"/>
    <property type="match status" value="1"/>
</dbReference>
<reference evidence="10 11" key="1">
    <citation type="submission" date="2024-04" db="EMBL/GenBank/DDBJ databases">
        <title>genome sequences of Mucor flavus KT1a and Helicostylum pulchrum KT1b strains isolation_sourced from the surface of a dry-aged beef.</title>
        <authorList>
            <person name="Toyotome T."/>
            <person name="Hosono M."/>
            <person name="Torimaru M."/>
            <person name="Fukuda K."/>
            <person name="Mikami N."/>
        </authorList>
    </citation>
    <scope>NUCLEOTIDE SEQUENCE [LARGE SCALE GENOMIC DNA]</scope>
    <source>
        <strain evidence="10 11">KT1b</strain>
    </source>
</reference>
<gene>
    <name evidence="10" type="ORF">HPULCUR_005012</name>
</gene>
<comment type="function">
    <text evidence="1">Catalyzes the intermembrane transfer of phosphatidylglycerol and phosphatidylinositol.</text>
</comment>